<reference evidence="3 4" key="1">
    <citation type="journal article" date="2016" name="PLoS ONE">
        <title>Sequence Assembly of Yarrowia lipolytica Strain W29/CLIB89 Shows Transposable Element Diversity.</title>
        <authorList>
            <person name="Magnan C."/>
            <person name="Yu J."/>
            <person name="Chang I."/>
            <person name="Jahn E."/>
            <person name="Kanomata Y."/>
            <person name="Wu J."/>
            <person name="Zeller M."/>
            <person name="Oakes M."/>
            <person name="Baldi P."/>
            <person name="Sandmeyer S."/>
        </authorList>
    </citation>
    <scope>NUCLEOTIDE SEQUENCE [LARGE SCALE GENOMIC DNA]</scope>
    <source>
        <strain evidence="4">CLIB89(W29)</strain>
    </source>
</reference>
<dbReference type="VEuPathDB" id="FungiDB:YALI1_E37033g"/>
<dbReference type="GeneID" id="94583767"/>
<dbReference type="Proteomes" id="UP000182444">
    <property type="component" value="Chromosome 1E"/>
</dbReference>
<feature type="compositionally biased region" description="Basic residues" evidence="1">
    <location>
        <begin position="86"/>
        <end position="99"/>
    </location>
</feature>
<proteinExistence type="predicted"/>
<feature type="compositionally biased region" description="Basic and acidic residues" evidence="1">
    <location>
        <begin position="73"/>
        <end position="83"/>
    </location>
</feature>
<feature type="transmembrane region" description="Helical" evidence="2">
    <location>
        <begin position="141"/>
        <end position="171"/>
    </location>
</feature>
<evidence type="ECO:0000313" key="4">
    <source>
        <dbReference type="Proteomes" id="UP000182444"/>
    </source>
</evidence>
<organism evidence="3 4">
    <name type="scientific">Yarrowia lipolytica</name>
    <name type="common">Candida lipolytica</name>
    <dbReference type="NCBI Taxonomy" id="4952"/>
    <lineage>
        <taxon>Eukaryota</taxon>
        <taxon>Fungi</taxon>
        <taxon>Dikarya</taxon>
        <taxon>Ascomycota</taxon>
        <taxon>Saccharomycotina</taxon>
        <taxon>Dipodascomycetes</taxon>
        <taxon>Dipodascales</taxon>
        <taxon>Dipodascales incertae sedis</taxon>
        <taxon>Yarrowia</taxon>
    </lineage>
</organism>
<evidence type="ECO:0000313" key="3">
    <source>
        <dbReference type="EMBL" id="AOW06230.1"/>
    </source>
</evidence>
<dbReference type="EMBL" id="CP017557">
    <property type="protein sequence ID" value="AOW06230.1"/>
    <property type="molecule type" value="Genomic_DNA"/>
</dbReference>
<keyword evidence="2" id="KW-0472">Membrane</keyword>
<keyword evidence="2" id="KW-0812">Transmembrane</keyword>
<name>A0A1D8NKT3_YARLL</name>
<sequence>MPTLALLRSSCNNPVTTCLFSRQSIIYLFDNTGETASLQTLMEENRPLSDPSFTTITSEKRTAKRTTASSRGGDVRGSLRDQPRSAQRRPKSTKIKRGTFRSTLKPPPSSWVRIRRFFVSFVDSNRKLSPGHLPLLILELILLPIVLQLGLLVVGVLSVLALLLLPVFLLLRATDFKEIMAET</sequence>
<dbReference type="RefSeq" id="XP_068139266.1">
    <property type="nucleotide sequence ID" value="XM_068283165.1"/>
</dbReference>
<keyword evidence="2" id="KW-1133">Transmembrane helix</keyword>
<feature type="region of interest" description="Disordered" evidence="1">
    <location>
        <begin position="43"/>
        <end position="104"/>
    </location>
</feature>
<evidence type="ECO:0000256" key="1">
    <source>
        <dbReference type="SAM" id="MobiDB-lite"/>
    </source>
</evidence>
<accession>A0A1D8NKT3</accession>
<dbReference type="AlphaFoldDB" id="A0A1D8NKT3"/>
<protein>
    <submittedName>
        <fullName evidence="3">Uncharacterized protein</fullName>
    </submittedName>
</protein>
<gene>
    <name evidence="3" type="ORF">YALI1_E37033g</name>
</gene>
<evidence type="ECO:0000256" key="2">
    <source>
        <dbReference type="SAM" id="Phobius"/>
    </source>
</evidence>